<dbReference type="EMBL" id="JANPWB010000002">
    <property type="protein sequence ID" value="KAJ1210103.1"/>
    <property type="molecule type" value="Genomic_DNA"/>
</dbReference>
<sequence>MAREGRALGLLEGLLTAPVVSGRHSLRPSVRPSGACTDSRNDHQLSGSGRRRMRQAGGIKTRAVGDGGTGGGGRGKESHPGTSRRLPSRSRRNAPASQARLAP</sequence>
<feature type="region of interest" description="Disordered" evidence="1">
    <location>
        <begin position="20"/>
        <end position="103"/>
    </location>
</feature>
<reference evidence="2" key="1">
    <citation type="journal article" date="2022" name="bioRxiv">
        <title>Sequencing and chromosome-scale assembly of the giantPleurodeles waltlgenome.</title>
        <authorList>
            <person name="Brown T."/>
            <person name="Elewa A."/>
            <person name="Iarovenko S."/>
            <person name="Subramanian E."/>
            <person name="Araus A.J."/>
            <person name="Petzold A."/>
            <person name="Susuki M."/>
            <person name="Suzuki K.-i.T."/>
            <person name="Hayashi T."/>
            <person name="Toyoda A."/>
            <person name="Oliveira C."/>
            <person name="Osipova E."/>
            <person name="Leigh N.D."/>
            <person name="Simon A."/>
            <person name="Yun M.H."/>
        </authorList>
    </citation>
    <scope>NUCLEOTIDE SEQUENCE</scope>
    <source>
        <strain evidence="2">20211129_DDA</strain>
        <tissue evidence="2">Liver</tissue>
    </source>
</reference>
<keyword evidence="3" id="KW-1185">Reference proteome</keyword>
<protein>
    <submittedName>
        <fullName evidence="2">Uncharacterized protein</fullName>
    </submittedName>
</protein>
<evidence type="ECO:0000256" key="1">
    <source>
        <dbReference type="SAM" id="MobiDB-lite"/>
    </source>
</evidence>
<comment type="caution">
    <text evidence="2">The sequence shown here is derived from an EMBL/GenBank/DDBJ whole genome shotgun (WGS) entry which is preliminary data.</text>
</comment>
<dbReference type="Proteomes" id="UP001066276">
    <property type="component" value="Chromosome 1_2"/>
</dbReference>
<evidence type="ECO:0000313" key="3">
    <source>
        <dbReference type="Proteomes" id="UP001066276"/>
    </source>
</evidence>
<evidence type="ECO:0000313" key="2">
    <source>
        <dbReference type="EMBL" id="KAJ1210103.1"/>
    </source>
</evidence>
<dbReference type="AlphaFoldDB" id="A0AAV7W9M7"/>
<gene>
    <name evidence="2" type="ORF">NDU88_005471</name>
</gene>
<organism evidence="2 3">
    <name type="scientific">Pleurodeles waltl</name>
    <name type="common">Iberian ribbed newt</name>
    <dbReference type="NCBI Taxonomy" id="8319"/>
    <lineage>
        <taxon>Eukaryota</taxon>
        <taxon>Metazoa</taxon>
        <taxon>Chordata</taxon>
        <taxon>Craniata</taxon>
        <taxon>Vertebrata</taxon>
        <taxon>Euteleostomi</taxon>
        <taxon>Amphibia</taxon>
        <taxon>Batrachia</taxon>
        <taxon>Caudata</taxon>
        <taxon>Salamandroidea</taxon>
        <taxon>Salamandridae</taxon>
        <taxon>Pleurodelinae</taxon>
        <taxon>Pleurodeles</taxon>
    </lineage>
</organism>
<accession>A0AAV7W9M7</accession>
<proteinExistence type="predicted"/>
<name>A0AAV7W9M7_PLEWA</name>